<proteinExistence type="predicted"/>
<gene>
    <name evidence="1" type="ORF">CYPRO_2974</name>
</gene>
<sequence length="65" mass="7577">MEFNKSQIEELIRNQAATKENGLNDIMQYTLNALMKAERDILLSEQPMGTNKANGYHFRSCIKQW</sequence>
<evidence type="ECO:0000313" key="1">
    <source>
        <dbReference type="EMBL" id="AXJ02211.1"/>
    </source>
</evidence>
<name>A0A345UP09_9BACT</name>
<protein>
    <recommendedName>
        <fullName evidence="3">Transposase, Mutator family</fullName>
    </recommendedName>
</protein>
<dbReference type="OrthoDB" id="9779930at2"/>
<dbReference type="AlphaFoldDB" id="A0A345UP09"/>
<dbReference type="KEGG" id="cprv:CYPRO_2974"/>
<reference evidence="1 2" key="1">
    <citation type="submission" date="2018-03" db="EMBL/GenBank/DDBJ databases">
        <title>Phenotypic and genomic properties of Cyclonatronum proteinivorum gen. nov., sp. nov., a haloalkaliphilic bacteroidete from soda lakes possessing Na+-translocating rhodopsin.</title>
        <authorList>
            <person name="Toshchakov S.V."/>
            <person name="Korzhenkov A."/>
            <person name="Samarov N.I."/>
            <person name="Kublanov I.V."/>
            <person name="Muntyan M.S."/>
            <person name="Sorokin D.Y."/>
        </authorList>
    </citation>
    <scope>NUCLEOTIDE SEQUENCE [LARGE SCALE GENOMIC DNA]</scope>
    <source>
        <strain evidence="1 2">Omega</strain>
    </source>
</reference>
<dbReference type="RefSeq" id="WP_114985329.1">
    <property type="nucleotide sequence ID" value="NZ_CP027806.1"/>
</dbReference>
<keyword evidence="2" id="KW-1185">Reference proteome</keyword>
<accession>A0A345UP09</accession>
<dbReference type="Proteomes" id="UP000254808">
    <property type="component" value="Chromosome"/>
</dbReference>
<organism evidence="1 2">
    <name type="scientific">Cyclonatronum proteinivorum</name>
    <dbReference type="NCBI Taxonomy" id="1457365"/>
    <lineage>
        <taxon>Bacteria</taxon>
        <taxon>Pseudomonadati</taxon>
        <taxon>Balneolota</taxon>
        <taxon>Balneolia</taxon>
        <taxon>Balneolales</taxon>
        <taxon>Cyclonatronaceae</taxon>
        <taxon>Cyclonatronum</taxon>
    </lineage>
</organism>
<evidence type="ECO:0008006" key="3">
    <source>
        <dbReference type="Google" id="ProtNLM"/>
    </source>
</evidence>
<dbReference type="EMBL" id="CP027806">
    <property type="protein sequence ID" value="AXJ02211.1"/>
    <property type="molecule type" value="Genomic_DNA"/>
</dbReference>
<evidence type="ECO:0000313" key="2">
    <source>
        <dbReference type="Proteomes" id="UP000254808"/>
    </source>
</evidence>